<dbReference type="PROSITE" id="PS51257">
    <property type="entry name" value="PROKAR_LIPOPROTEIN"/>
    <property type="match status" value="1"/>
</dbReference>
<dbReference type="PANTHER" id="PTHR43774">
    <property type="entry name" value="PEPTIDE METHIONINE SULFOXIDE REDUCTASE"/>
    <property type="match status" value="1"/>
</dbReference>
<dbReference type="AlphaFoldDB" id="A0A5C6V1R7"/>
<keyword evidence="1 4" id="KW-0560">Oxidoreductase</keyword>
<comment type="similarity">
    <text evidence="4">Belongs to the MsrA Met sulfoxide reductase family.</text>
</comment>
<comment type="function">
    <text evidence="4">Has an important function as a repair enzyme for proteins that have been inactivated by oxidation. Catalyzes the reversible oxidation-reduction of methionine sulfoxide in proteins to methionine.</text>
</comment>
<dbReference type="EMBL" id="VORB01000006">
    <property type="protein sequence ID" value="TXC78631.1"/>
    <property type="molecule type" value="Genomic_DNA"/>
</dbReference>
<dbReference type="GO" id="GO:0008113">
    <property type="term" value="F:peptide-methionine (S)-S-oxide reductase activity"/>
    <property type="evidence" value="ECO:0007669"/>
    <property type="project" value="UniProtKB-UniRule"/>
</dbReference>
<comment type="catalytic activity">
    <reaction evidence="3 4">
        <text>[thioredoxin]-disulfide + L-methionine + H2O = L-methionine (S)-S-oxide + [thioredoxin]-dithiol</text>
        <dbReference type="Rhea" id="RHEA:19993"/>
        <dbReference type="Rhea" id="RHEA-COMP:10698"/>
        <dbReference type="Rhea" id="RHEA-COMP:10700"/>
        <dbReference type="ChEBI" id="CHEBI:15377"/>
        <dbReference type="ChEBI" id="CHEBI:29950"/>
        <dbReference type="ChEBI" id="CHEBI:50058"/>
        <dbReference type="ChEBI" id="CHEBI:57844"/>
        <dbReference type="ChEBI" id="CHEBI:58772"/>
        <dbReference type="EC" id="1.8.4.11"/>
    </reaction>
</comment>
<reference evidence="6 7" key="1">
    <citation type="submission" date="2019-08" db="EMBL/GenBank/DDBJ databases">
        <title>Genome of Luteibaculum oceani JCM 18817.</title>
        <authorList>
            <person name="Bowman J.P."/>
        </authorList>
    </citation>
    <scope>NUCLEOTIDE SEQUENCE [LARGE SCALE GENOMIC DNA]</scope>
    <source>
        <strain evidence="6 7">JCM 18817</strain>
    </source>
</reference>
<dbReference type="OrthoDB" id="4174719at2"/>
<gene>
    <name evidence="4 6" type="primary">msrA</name>
    <name evidence="6" type="ORF">FRX97_07905</name>
</gene>
<protein>
    <recommendedName>
        <fullName evidence="4">Peptide methionine sulfoxide reductase MsrA</fullName>
        <shortName evidence="4">Protein-methionine-S-oxide reductase</shortName>
        <ecNumber evidence="4">1.8.4.11</ecNumber>
    </recommendedName>
    <alternativeName>
        <fullName evidence="4">Peptide-methionine (S)-S-oxide reductase</fullName>
        <shortName evidence="4">Peptide Met(O) reductase</shortName>
    </alternativeName>
</protein>
<feature type="domain" description="Peptide methionine sulphoxide reductase MsrA" evidence="5">
    <location>
        <begin position="34"/>
        <end position="184"/>
    </location>
</feature>
<dbReference type="PANTHER" id="PTHR43774:SF1">
    <property type="entry name" value="PEPTIDE METHIONINE SULFOXIDE REDUCTASE MSRA 2"/>
    <property type="match status" value="1"/>
</dbReference>
<dbReference type="InterPro" id="IPR036509">
    <property type="entry name" value="Met_Sox_Rdtase_MsrA_sf"/>
</dbReference>
<evidence type="ECO:0000256" key="3">
    <source>
        <dbReference type="ARBA" id="ARBA00048782"/>
    </source>
</evidence>
<dbReference type="NCBIfam" id="TIGR00401">
    <property type="entry name" value="msrA"/>
    <property type="match status" value="1"/>
</dbReference>
<evidence type="ECO:0000259" key="5">
    <source>
        <dbReference type="Pfam" id="PF01625"/>
    </source>
</evidence>
<dbReference type="Gene3D" id="3.30.1060.10">
    <property type="entry name" value="Peptide methionine sulphoxide reductase MsrA"/>
    <property type="match status" value="1"/>
</dbReference>
<dbReference type="EC" id="1.8.4.11" evidence="4"/>
<evidence type="ECO:0000313" key="7">
    <source>
        <dbReference type="Proteomes" id="UP000321168"/>
    </source>
</evidence>
<comment type="caution">
    <text evidence="6">The sequence shown here is derived from an EMBL/GenBank/DDBJ whole genome shotgun (WGS) entry which is preliminary data.</text>
</comment>
<dbReference type="Proteomes" id="UP000321168">
    <property type="component" value="Unassembled WGS sequence"/>
</dbReference>
<accession>A0A5C6V1R7</accession>
<dbReference type="GO" id="GO:0033744">
    <property type="term" value="F:L-methionine:thioredoxin-disulfide S-oxidoreductase activity"/>
    <property type="evidence" value="ECO:0007669"/>
    <property type="project" value="RHEA"/>
</dbReference>
<dbReference type="SUPFAM" id="SSF55068">
    <property type="entry name" value="Peptide methionine sulfoxide reductase"/>
    <property type="match status" value="1"/>
</dbReference>
<evidence type="ECO:0000256" key="1">
    <source>
        <dbReference type="ARBA" id="ARBA00023002"/>
    </source>
</evidence>
<evidence type="ECO:0000313" key="6">
    <source>
        <dbReference type="EMBL" id="TXC78631.1"/>
    </source>
</evidence>
<dbReference type="InterPro" id="IPR002569">
    <property type="entry name" value="Met_Sox_Rdtase_MsrA_dom"/>
</dbReference>
<keyword evidence="7" id="KW-1185">Reference proteome</keyword>
<comment type="catalytic activity">
    <reaction evidence="2 4">
        <text>L-methionyl-[protein] + [thioredoxin]-disulfide + H2O = L-methionyl-(S)-S-oxide-[protein] + [thioredoxin]-dithiol</text>
        <dbReference type="Rhea" id="RHEA:14217"/>
        <dbReference type="Rhea" id="RHEA-COMP:10698"/>
        <dbReference type="Rhea" id="RHEA-COMP:10700"/>
        <dbReference type="Rhea" id="RHEA-COMP:12313"/>
        <dbReference type="Rhea" id="RHEA-COMP:12315"/>
        <dbReference type="ChEBI" id="CHEBI:15377"/>
        <dbReference type="ChEBI" id="CHEBI:16044"/>
        <dbReference type="ChEBI" id="CHEBI:29950"/>
        <dbReference type="ChEBI" id="CHEBI:44120"/>
        <dbReference type="ChEBI" id="CHEBI:50058"/>
        <dbReference type="EC" id="1.8.4.11"/>
    </reaction>
</comment>
<dbReference type="RefSeq" id="WP_147014658.1">
    <property type="nucleotide sequence ID" value="NZ_VORB01000006.1"/>
</dbReference>
<dbReference type="HAMAP" id="MF_01401">
    <property type="entry name" value="MsrA"/>
    <property type="match status" value="1"/>
</dbReference>
<dbReference type="Pfam" id="PF01625">
    <property type="entry name" value="PMSR"/>
    <property type="match status" value="1"/>
</dbReference>
<proteinExistence type="inferred from homology"/>
<name>A0A5C6V1R7_9FLAO</name>
<evidence type="ECO:0000256" key="4">
    <source>
        <dbReference type="HAMAP-Rule" id="MF_01401"/>
    </source>
</evidence>
<feature type="active site" evidence="4">
    <location>
        <position position="40"/>
    </location>
</feature>
<evidence type="ECO:0000256" key="2">
    <source>
        <dbReference type="ARBA" id="ARBA00047806"/>
    </source>
</evidence>
<sequence length="205" mass="23063">MKNIIALIGTGILLSCSAQNGKTQSKNLSNLNRAYFASGCFWCVEAIFESVKGVEEAVSGYAGGNEQNPSYQQVSAGKTGHTETVVVYYDSTQIDYKTLLKVFYGSHNPTTVNGQHPDYGTQYRSAIFYTSKYQKTLAVSFKDSLDNSGSYAEKIATEISPLKRFWEAEEYHQDYEKTNPNQPYVRAVSIPRLNRFKEKFPELLK</sequence>
<organism evidence="6 7">
    <name type="scientific">Luteibaculum oceani</name>
    <dbReference type="NCBI Taxonomy" id="1294296"/>
    <lineage>
        <taxon>Bacteria</taxon>
        <taxon>Pseudomonadati</taxon>
        <taxon>Bacteroidota</taxon>
        <taxon>Flavobacteriia</taxon>
        <taxon>Flavobacteriales</taxon>
        <taxon>Luteibaculaceae</taxon>
        <taxon>Luteibaculum</taxon>
    </lineage>
</organism>